<keyword evidence="8" id="KW-1185">Reference proteome</keyword>
<dbReference type="PRINTS" id="PR00455">
    <property type="entry name" value="HTHTETR"/>
</dbReference>
<comment type="caution">
    <text evidence="7">The sequence shown here is derived from an EMBL/GenBank/DDBJ whole genome shotgun (WGS) entry which is preliminary data.</text>
</comment>
<reference evidence="8" key="1">
    <citation type="submission" date="2017-05" db="EMBL/GenBank/DDBJ databases">
        <title>Streptomyces olivochromogenes NBRC 3561 whole genome shotgun sequence.</title>
        <authorList>
            <person name="Dohra H."/>
            <person name="Kodani S."/>
        </authorList>
    </citation>
    <scope>NUCLEOTIDE SEQUENCE [LARGE SCALE GENOMIC DNA]</scope>
    <source>
        <strain evidence="8">NBRC 3561</strain>
    </source>
</reference>
<dbReference type="GO" id="GO:0003700">
    <property type="term" value="F:DNA-binding transcription factor activity"/>
    <property type="evidence" value="ECO:0007669"/>
    <property type="project" value="TreeGrafter"/>
</dbReference>
<dbReference type="Gene3D" id="1.10.357.10">
    <property type="entry name" value="Tetracycline Repressor, domain 2"/>
    <property type="match status" value="1"/>
</dbReference>
<evidence type="ECO:0000313" key="7">
    <source>
        <dbReference type="EMBL" id="GAX57122.1"/>
    </source>
</evidence>
<feature type="domain" description="HTH tetR-type" evidence="6">
    <location>
        <begin position="27"/>
        <end position="86"/>
    </location>
</feature>
<dbReference type="AlphaFoldDB" id="A0A250VSX2"/>
<dbReference type="GO" id="GO:0000976">
    <property type="term" value="F:transcription cis-regulatory region binding"/>
    <property type="evidence" value="ECO:0007669"/>
    <property type="project" value="TreeGrafter"/>
</dbReference>
<evidence type="ECO:0000256" key="2">
    <source>
        <dbReference type="ARBA" id="ARBA00023125"/>
    </source>
</evidence>
<dbReference type="PANTHER" id="PTHR30055:SF234">
    <property type="entry name" value="HTH-TYPE TRANSCRIPTIONAL REGULATOR BETI"/>
    <property type="match status" value="1"/>
</dbReference>
<dbReference type="EMBL" id="BDQI01000032">
    <property type="protein sequence ID" value="GAX57122.1"/>
    <property type="molecule type" value="Genomic_DNA"/>
</dbReference>
<dbReference type="STRING" id="1963.AQJ27_40220"/>
<evidence type="ECO:0000259" key="6">
    <source>
        <dbReference type="PROSITE" id="PS50977"/>
    </source>
</evidence>
<dbReference type="SUPFAM" id="SSF48498">
    <property type="entry name" value="Tetracyclin repressor-like, C-terminal domain"/>
    <property type="match status" value="1"/>
</dbReference>
<dbReference type="InterPro" id="IPR050109">
    <property type="entry name" value="HTH-type_TetR-like_transc_reg"/>
</dbReference>
<dbReference type="PROSITE" id="PS50977">
    <property type="entry name" value="HTH_TETR_2"/>
    <property type="match status" value="1"/>
</dbReference>
<gene>
    <name evidence="7" type="ORF">SO3561_08692</name>
</gene>
<feature type="compositionally biased region" description="Basic and acidic residues" evidence="5">
    <location>
        <begin position="12"/>
        <end position="26"/>
    </location>
</feature>
<evidence type="ECO:0000256" key="5">
    <source>
        <dbReference type="SAM" id="MobiDB-lite"/>
    </source>
</evidence>
<feature type="region of interest" description="Disordered" evidence="5">
    <location>
        <begin position="1"/>
        <end position="26"/>
    </location>
</feature>
<evidence type="ECO:0000313" key="8">
    <source>
        <dbReference type="Proteomes" id="UP000217446"/>
    </source>
</evidence>
<sequence length="236" mass="26464">MSHHHAPSVRETPVRETPAKPLRRDAQRNRDAIVAAARTAFSEQGLGASLEGVAREAGVAIGTLYRHFPTRLDLVETLFNAKYTELLITAEEAAAMDDAWEGFCRYLEKLCQLQACDRAFNDLVSARLPLHVAGREMYERAKELCIQIMRNAQEQGVLRGDVTAQDIAFVIWSQAGIIQATRTIAPRAWRRHLHLMLDAFRTEGAHELPEPSLTSQQVDQTLVTLECTEEGCREQS</sequence>
<dbReference type="Pfam" id="PF00440">
    <property type="entry name" value="TetR_N"/>
    <property type="match status" value="1"/>
</dbReference>
<proteinExistence type="predicted"/>
<feature type="DNA-binding region" description="H-T-H motif" evidence="4">
    <location>
        <begin position="49"/>
        <end position="68"/>
    </location>
</feature>
<dbReference type="Proteomes" id="UP000217446">
    <property type="component" value="Unassembled WGS sequence"/>
</dbReference>
<keyword evidence="1" id="KW-0805">Transcription regulation</keyword>
<dbReference type="InterPro" id="IPR036271">
    <property type="entry name" value="Tet_transcr_reg_TetR-rel_C_sf"/>
</dbReference>
<dbReference type="SUPFAM" id="SSF46689">
    <property type="entry name" value="Homeodomain-like"/>
    <property type="match status" value="1"/>
</dbReference>
<accession>A0A250VSX2</accession>
<dbReference type="InterPro" id="IPR001647">
    <property type="entry name" value="HTH_TetR"/>
</dbReference>
<evidence type="ECO:0000256" key="1">
    <source>
        <dbReference type="ARBA" id="ARBA00023015"/>
    </source>
</evidence>
<evidence type="ECO:0000256" key="4">
    <source>
        <dbReference type="PROSITE-ProRule" id="PRU00335"/>
    </source>
</evidence>
<protein>
    <submittedName>
        <fullName evidence="7">TetR family transcriptional regulator</fullName>
    </submittedName>
</protein>
<keyword evidence="2 4" id="KW-0238">DNA-binding</keyword>
<keyword evidence="3" id="KW-0804">Transcription</keyword>
<dbReference type="PANTHER" id="PTHR30055">
    <property type="entry name" value="HTH-TYPE TRANSCRIPTIONAL REGULATOR RUTR"/>
    <property type="match status" value="1"/>
</dbReference>
<organism evidence="7 8">
    <name type="scientific">Streptomyces olivochromogenes</name>
    <dbReference type="NCBI Taxonomy" id="1963"/>
    <lineage>
        <taxon>Bacteria</taxon>
        <taxon>Bacillati</taxon>
        <taxon>Actinomycetota</taxon>
        <taxon>Actinomycetes</taxon>
        <taxon>Kitasatosporales</taxon>
        <taxon>Streptomycetaceae</taxon>
        <taxon>Streptomyces</taxon>
    </lineage>
</organism>
<name>A0A250VSX2_STROL</name>
<dbReference type="InterPro" id="IPR009057">
    <property type="entry name" value="Homeodomain-like_sf"/>
</dbReference>
<evidence type="ECO:0000256" key="3">
    <source>
        <dbReference type="ARBA" id="ARBA00023163"/>
    </source>
</evidence>